<name>T1CTU0_9ZZZZ</name>
<dbReference type="InterPro" id="IPR002804">
    <property type="entry name" value="Archease"/>
</dbReference>
<organism evidence="6">
    <name type="scientific">mine drainage metagenome</name>
    <dbReference type="NCBI Taxonomy" id="410659"/>
    <lineage>
        <taxon>unclassified sequences</taxon>
        <taxon>metagenomes</taxon>
        <taxon>ecological metagenomes</taxon>
    </lineage>
</organism>
<dbReference type="GO" id="GO:0046872">
    <property type="term" value="F:metal ion binding"/>
    <property type="evidence" value="ECO:0007669"/>
    <property type="project" value="UniProtKB-KW"/>
</dbReference>
<evidence type="ECO:0000256" key="2">
    <source>
        <dbReference type="ARBA" id="ARBA00022694"/>
    </source>
</evidence>
<reference evidence="6" key="2">
    <citation type="journal article" date="2014" name="ISME J.">
        <title>Microbial stratification in low pH oxic and suboxic macroscopic growths along an acid mine drainage.</title>
        <authorList>
            <person name="Mendez-Garcia C."/>
            <person name="Mesa V."/>
            <person name="Sprenger R.R."/>
            <person name="Richter M."/>
            <person name="Diez M.S."/>
            <person name="Solano J."/>
            <person name="Bargiela R."/>
            <person name="Golyshina O.V."/>
            <person name="Manteca A."/>
            <person name="Ramos J.L."/>
            <person name="Gallego J.R."/>
            <person name="Llorente I."/>
            <person name="Martins Dos Santos V.A."/>
            <person name="Jensen O.N."/>
            <person name="Pelaez A.I."/>
            <person name="Sanchez J."/>
            <person name="Ferrer M."/>
        </authorList>
    </citation>
    <scope>NUCLEOTIDE SEQUENCE</scope>
</reference>
<dbReference type="GO" id="GO:0008168">
    <property type="term" value="F:methyltransferase activity"/>
    <property type="evidence" value="ECO:0007669"/>
    <property type="project" value="UniProtKB-KW"/>
</dbReference>
<dbReference type="GO" id="GO:0032259">
    <property type="term" value="P:methylation"/>
    <property type="evidence" value="ECO:0007669"/>
    <property type="project" value="UniProtKB-KW"/>
</dbReference>
<feature type="domain" description="Archease" evidence="5">
    <location>
        <begin position="1"/>
        <end position="126"/>
    </location>
</feature>
<gene>
    <name evidence="6" type="ORF">B1B_03967</name>
</gene>
<keyword evidence="6" id="KW-0489">Methyltransferase</keyword>
<keyword evidence="4" id="KW-0106">Calcium</keyword>
<protein>
    <submittedName>
        <fullName evidence="6">Archease, tRNA m5C methyltransferase chaperone</fullName>
    </submittedName>
</protein>
<dbReference type="EMBL" id="AUZY01002473">
    <property type="protein sequence ID" value="EQD72174.1"/>
    <property type="molecule type" value="Genomic_DNA"/>
</dbReference>
<evidence type="ECO:0000256" key="1">
    <source>
        <dbReference type="ARBA" id="ARBA00007963"/>
    </source>
</evidence>
<proteinExistence type="inferred from homology"/>
<comment type="similarity">
    <text evidence="1">Belongs to the archease family.</text>
</comment>
<dbReference type="AlphaFoldDB" id="T1CTU0"/>
<dbReference type="Pfam" id="PF01951">
    <property type="entry name" value="Archease"/>
    <property type="match status" value="1"/>
</dbReference>
<keyword evidence="2" id="KW-0819">tRNA processing</keyword>
<accession>T1CTU0</accession>
<reference evidence="6" key="1">
    <citation type="submission" date="2013-08" db="EMBL/GenBank/DDBJ databases">
        <authorList>
            <person name="Mendez C."/>
            <person name="Richter M."/>
            <person name="Ferrer M."/>
            <person name="Sanchez J."/>
        </authorList>
    </citation>
    <scope>NUCLEOTIDE SEQUENCE</scope>
</reference>
<keyword evidence="3" id="KW-0479">Metal-binding</keyword>
<comment type="caution">
    <text evidence="6">The sequence shown here is derived from an EMBL/GenBank/DDBJ whole genome shotgun (WGS) entry which is preliminary data.</text>
</comment>
<dbReference type="PANTHER" id="PTHR12682:SF11">
    <property type="entry name" value="PROTEIN ARCHEASE"/>
    <property type="match status" value="1"/>
</dbReference>
<evidence type="ECO:0000313" key="6">
    <source>
        <dbReference type="EMBL" id="EQD72174.1"/>
    </source>
</evidence>
<dbReference type="GO" id="GO:0008033">
    <property type="term" value="P:tRNA processing"/>
    <property type="evidence" value="ECO:0007669"/>
    <property type="project" value="UniProtKB-KW"/>
</dbReference>
<evidence type="ECO:0000259" key="5">
    <source>
        <dbReference type="Pfam" id="PF01951"/>
    </source>
</evidence>
<dbReference type="SUPFAM" id="SSF69819">
    <property type="entry name" value="MTH1598-like"/>
    <property type="match status" value="1"/>
</dbReference>
<sequence length="126" mass="13763">MGIWATGGTPAELFEALGLGLFALQTDLRRVEAREERALSATGVDPISLTVAYLNQLLLLQTVEGFLVRSIEARPIGRPPTGVLASVSGEKYDPARHHLRIEVKAITLHDLVIDLERGRARVIVDI</sequence>
<dbReference type="InterPro" id="IPR023572">
    <property type="entry name" value="Archease_dom"/>
</dbReference>
<keyword evidence="6" id="KW-0808">Transferase</keyword>
<dbReference type="PANTHER" id="PTHR12682">
    <property type="entry name" value="ARCHEASE"/>
    <property type="match status" value="1"/>
</dbReference>
<evidence type="ECO:0000256" key="3">
    <source>
        <dbReference type="ARBA" id="ARBA00022723"/>
    </source>
</evidence>
<dbReference type="Gene3D" id="3.55.10.10">
    <property type="entry name" value="Archease domain"/>
    <property type="match status" value="1"/>
</dbReference>
<evidence type="ECO:0000256" key="4">
    <source>
        <dbReference type="ARBA" id="ARBA00022837"/>
    </source>
</evidence>
<dbReference type="InterPro" id="IPR036820">
    <property type="entry name" value="Archease_dom_sf"/>
</dbReference>